<evidence type="ECO:0000256" key="1">
    <source>
        <dbReference type="ARBA" id="ARBA00022737"/>
    </source>
</evidence>
<dbReference type="PROSITE" id="PS50088">
    <property type="entry name" value="ANK_REPEAT"/>
    <property type="match status" value="2"/>
</dbReference>
<evidence type="ECO:0000313" key="5">
    <source>
        <dbReference type="Proteomes" id="UP000075881"/>
    </source>
</evidence>
<protein>
    <submittedName>
        <fullName evidence="4">ANK_REP_REGION domain-containing protein</fullName>
    </submittedName>
</protein>
<organism evidence="4 5">
    <name type="scientific">Anopheles christyi</name>
    <dbReference type="NCBI Taxonomy" id="43041"/>
    <lineage>
        <taxon>Eukaryota</taxon>
        <taxon>Metazoa</taxon>
        <taxon>Ecdysozoa</taxon>
        <taxon>Arthropoda</taxon>
        <taxon>Hexapoda</taxon>
        <taxon>Insecta</taxon>
        <taxon>Pterygota</taxon>
        <taxon>Neoptera</taxon>
        <taxon>Endopterygota</taxon>
        <taxon>Diptera</taxon>
        <taxon>Nematocera</taxon>
        <taxon>Culicoidea</taxon>
        <taxon>Culicidae</taxon>
        <taxon>Anophelinae</taxon>
        <taxon>Anopheles</taxon>
    </lineage>
</organism>
<sequence length="1902" mass="217186">MEDVNLMESVFEAISAGDADLLEGCTQQMTIESVLEFERLYVVRRLLASGLFDSAGADGDGRTMLEVAYEGEDSELLEALIKVTTEEMDDATACYSMLRHDSLAIFKSFLAVKQFMEEQEFQHIASALIQLNAKNVHLSEDLYIYALWKLSDYGFRNLSGNWPGTKDPNEWKHHVEIVQECWEDIAAHHDTGLYADIDDQFLQRTQTLHNSLYFLKHKQFLAYLPMQEAIFCVAIFLSIYRNAAQFQEYRLMINKCLVIEFMRMISRQLTLVKTYLERTETDLLEIVREVETKDATAKGSLMGDLLAKIESSQLPNKEHVVKQLKERVSTIGSSNKDSLIKDMMDKLKRIDKRWVEQKMEELKALEKVSKEHLIEQIGKRLRHVSHPQNVANRLMGDWKKGKATEPIVADIISGESFDLSHLLQQDRRTKRKLLKCYSATKQHYSLHKIMYYLERMASTAKRNVTTPTTHVDIACMKRTVQVLGEAIKNTTNSANMPGKAEAAVHSMLTSLFPDMNKQLREVFSHSISLKKLLIGDGNDRRLCNTFRSHLGMVRTAFQLLYVVSVAEIRHAFYGFMRRCRSLRELRSLALYVGDMEELEERQLACYQQVQVYFEEAKDTFAELEQEPIGQRPQFRHLQKELEVKRSIVSDLGRHFDENAAFSYGELRRACLSGDSLDAIRKVLDWKLTMTWANKFFKKVRASWHSNHVESVTMEWIDNRLLAYNPSVIAGILKNSSISMDCAEEFDYIANTREIVKDFAVQGEDTIGEEALQQLNKRLKPYYNNIFFVDNKWKVLEAFCKERKLPWNKERSRELVKRDQAHLQQLYDERRAQLRSILEQNGINTLDGLTKRLFALPTSMLVAIEYIQLELCEMLYAVGYFGDSFHYVKHLIPMIQGKNYRNFLAHDALSYNLLTDSSMEKIVINAFVLANRVVRLFGGGNGAKAVHLTFPTLRETIAWAKRQTQLLKAFQAGDIKQMHCLVKSGGEIKKARFCCTRNPTYLAADYFGLSALVNPDRADKSMVEYLSRYFAGFHDRCNDPAYQLEMALKLRDFQAVFDRTIGTGDRVIREELLDWPELMKRVRKTDLFVHLIAAVNRGNILKKLIEHGNEQGVREMLPYFEQFNVSENRGPLGDAMLYCVRSITDLLLHRTTVPHPAIILLAIILHWNDIFIVMMNKSDIDQATYQFVLKTAAQARNYTAGVYLLETPTLARFIPAAFEQCCLSAVRAGEVNLLKHLLVRCPGENMISLAKILHEAAVRKRWKCVEVLLREENAPIDALFRDGLKEESCTFLLLVKYGQYHLLRNIVTIEREIFGTLATHPFTVAIRNGMASERMIRTLQRLGFDWLDSSSILHEAIHSKNRSIFETILKRVDVVCSLQPATHHDHFQLALSVLYRWKMIAFVEESKTYETSLFRAVQNKDYTMVEQLLSWARRARTMSAGALGGIVFERDSVYICSGKRSAEQPLWNTGDSCEEMVVCMETCALLEDMKWQQFTVQAQAIPITFHVLTVEEEILEPMSEDDATFTLSKPDSLLDCLKDILAFVNSKLTQCAIVFASFCTASGMKHFWQIEQTNCMYDVLSLADDNHHSDLSDTVNYRDMRGETPLHHCFPNDTLELVKLLVENGANPLLADHSGMAALHVSLLNSQDYAVGRYLFDQCVARDLRNEKGCSVLELDDGNGANRLIHTAVMVGRRDIIARLLQHGIDVSVVNSYGVTPALLAAGTNVYQSYRIVGMILEHDAGTIDAIDAKGQTLVQYAARVNSIELLRVVLQYKPNLLLASDSLTALGMAILLSHVEFAKCLLSYAREHDIRGLTRFGEEDLVVLSLICNDQELSRGLLEYELGHTLTEVDERDLPRLRSVLDCSLPGMEDVSVARVIERKGLTESANFLEELLVLVTSIADQ</sequence>
<proteinExistence type="predicted"/>
<dbReference type="Gene3D" id="1.25.40.20">
    <property type="entry name" value="Ankyrin repeat-containing domain"/>
    <property type="match status" value="3"/>
</dbReference>
<dbReference type="SUPFAM" id="SSF48403">
    <property type="entry name" value="Ankyrin repeat"/>
    <property type="match status" value="1"/>
</dbReference>
<dbReference type="InterPro" id="IPR036770">
    <property type="entry name" value="Ankyrin_rpt-contain_sf"/>
</dbReference>
<dbReference type="InterPro" id="IPR002110">
    <property type="entry name" value="Ankyrin_rpt"/>
</dbReference>
<dbReference type="PANTHER" id="PTHR24198:SF165">
    <property type="entry name" value="ANKYRIN REPEAT-CONTAINING PROTEIN-RELATED"/>
    <property type="match status" value="1"/>
</dbReference>
<dbReference type="STRING" id="43041.A0A182K5A3"/>
<feature type="repeat" description="ANK" evidence="3">
    <location>
        <begin position="1679"/>
        <end position="1711"/>
    </location>
</feature>
<dbReference type="SMART" id="SM00248">
    <property type="entry name" value="ANK"/>
    <property type="match status" value="10"/>
</dbReference>
<reference evidence="4" key="2">
    <citation type="submission" date="2020-05" db="UniProtKB">
        <authorList>
            <consortium name="EnsemblMetazoa"/>
        </authorList>
    </citation>
    <scope>IDENTIFICATION</scope>
    <source>
        <strain evidence="4">ACHKN1017</strain>
    </source>
</reference>
<dbReference type="EnsemblMetazoa" id="ACHR005938-RA">
    <property type="protein sequence ID" value="ACHR005938-PA"/>
    <property type="gene ID" value="ACHR005938"/>
</dbReference>
<accession>A0A182K5A3</accession>
<evidence type="ECO:0000256" key="2">
    <source>
        <dbReference type="ARBA" id="ARBA00023043"/>
    </source>
</evidence>
<reference evidence="5" key="1">
    <citation type="submission" date="2013-03" db="EMBL/GenBank/DDBJ databases">
        <title>The Genome Sequence of Anopheles christyi ACHKN1017.</title>
        <authorList>
            <consortium name="The Broad Institute Genomics Platform"/>
            <person name="Neafsey D.E."/>
            <person name="Besansky N."/>
            <person name="Walker B."/>
            <person name="Young S.K."/>
            <person name="Zeng Q."/>
            <person name="Gargeya S."/>
            <person name="Fitzgerald M."/>
            <person name="Haas B."/>
            <person name="Abouelleil A."/>
            <person name="Allen A.W."/>
            <person name="Alvarado L."/>
            <person name="Arachchi H.M."/>
            <person name="Berlin A.M."/>
            <person name="Chapman S.B."/>
            <person name="Gainer-Dewar J."/>
            <person name="Goldberg J."/>
            <person name="Griggs A."/>
            <person name="Gujja S."/>
            <person name="Hansen M."/>
            <person name="Howarth C."/>
            <person name="Imamovic A."/>
            <person name="Ireland A."/>
            <person name="Larimer J."/>
            <person name="McCowan C."/>
            <person name="Murphy C."/>
            <person name="Pearson M."/>
            <person name="Poon T.W."/>
            <person name="Priest M."/>
            <person name="Roberts A."/>
            <person name="Saif S."/>
            <person name="Shea T."/>
            <person name="Sisk P."/>
            <person name="Sykes S."/>
            <person name="Wortman J."/>
            <person name="Nusbaum C."/>
            <person name="Birren B."/>
        </authorList>
    </citation>
    <scope>NUCLEOTIDE SEQUENCE [LARGE SCALE GENOMIC DNA]</scope>
    <source>
        <strain evidence="5">ACHKN1017</strain>
    </source>
</reference>
<dbReference type="PROSITE" id="PS50297">
    <property type="entry name" value="ANK_REP_REGION"/>
    <property type="match status" value="1"/>
</dbReference>
<dbReference type="PANTHER" id="PTHR24198">
    <property type="entry name" value="ANKYRIN REPEAT AND PROTEIN KINASE DOMAIN-CONTAINING PROTEIN"/>
    <property type="match status" value="1"/>
</dbReference>
<name>A0A182K5A3_9DIPT</name>
<evidence type="ECO:0000313" key="4">
    <source>
        <dbReference type="EnsemblMetazoa" id="ACHR005938-PA"/>
    </source>
</evidence>
<evidence type="ECO:0000256" key="3">
    <source>
        <dbReference type="PROSITE-ProRule" id="PRU00023"/>
    </source>
</evidence>
<dbReference type="VEuPathDB" id="VectorBase:ACHR005938"/>
<dbReference type="Pfam" id="PF00023">
    <property type="entry name" value="Ank"/>
    <property type="match status" value="1"/>
</dbReference>
<keyword evidence="2 3" id="KW-0040">ANK repeat</keyword>
<keyword evidence="1" id="KW-0677">Repeat</keyword>
<feature type="repeat" description="ANK" evidence="3">
    <location>
        <begin position="1600"/>
        <end position="1632"/>
    </location>
</feature>
<keyword evidence="5" id="KW-1185">Reference proteome</keyword>
<dbReference type="Proteomes" id="UP000075881">
    <property type="component" value="Unassembled WGS sequence"/>
</dbReference>